<reference evidence="3" key="1">
    <citation type="journal article" date="2023" name="Mol. Biol. Evol.">
        <title>Third-Generation Sequencing Reveals the Adaptive Role of the Epigenome in Three Deep-Sea Polychaetes.</title>
        <authorList>
            <person name="Perez M."/>
            <person name="Aroh O."/>
            <person name="Sun Y."/>
            <person name="Lan Y."/>
            <person name="Juniper S.K."/>
            <person name="Young C.R."/>
            <person name="Angers B."/>
            <person name="Qian P.Y."/>
        </authorList>
    </citation>
    <scope>NUCLEOTIDE SEQUENCE</scope>
    <source>
        <strain evidence="3">R07B-5</strain>
    </source>
</reference>
<dbReference type="Proteomes" id="UP001209878">
    <property type="component" value="Unassembled WGS sequence"/>
</dbReference>
<proteinExistence type="predicted"/>
<dbReference type="GO" id="GO:0016706">
    <property type="term" value="F:2-oxoglutarate-dependent dioxygenase activity"/>
    <property type="evidence" value="ECO:0007669"/>
    <property type="project" value="InterPro"/>
</dbReference>
<comment type="caution">
    <text evidence="3">The sequence shown here is derived from an EMBL/GenBank/DDBJ whole genome shotgun (WGS) entry which is preliminary data.</text>
</comment>
<dbReference type="EMBL" id="JAODUO010000392">
    <property type="protein sequence ID" value="KAK2181537.1"/>
    <property type="molecule type" value="Genomic_DNA"/>
</dbReference>
<dbReference type="Pfam" id="PF09004">
    <property type="entry name" value="ALKBH8_N"/>
    <property type="match status" value="1"/>
</dbReference>
<feature type="domain" description="Alkylated DNA repair protein AlkB homologue 8 N-terminal" evidence="2">
    <location>
        <begin position="4"/>
        <end position="38"/>
    </location>
</feature>
<evidence type="ECO:0000313" key="4">
    <source>
        <dbReference type="Proteomes" id="UP001209878"/>
    </source>
</evidence>
<evidence type="ECO:0000256" key="1">
    <source>
        <dbReference type="SAM" id="Phobius"/>
    </source>
</evidence>
<feature type="transmembrane region" description="Helical" evidence="1">
    <location>
        <begin position="21"/>
        <end position="48"/>
    </location>
</feature>
<keyword evidence="4" id="KW-1185">Reference proteome</keyword>
<dbReference type="AlphaFoldDB" id="A0AAD9NSV3"/>
<sequence>MYTIVKKAQQRLYFLSRLRSFGLTTQIMLTFYRAVIESVLTFSFTVWFGSITVNEKLRLNRVVKTASRTIGRDLLSLESLYQQRLLGRAILISHSSHPARHLFNPLPSSCRTSPVKTEVIFSHLWCIHIPLSMCFSVYILT</sequence>
<protein>
    <recommendedName>
        <fullName evidence="2">Alkylated DNA repair protein AlkB homologue 8 N-terminal domain-containing protein</fullName>
    </recommendedName>
</protein>
<name>A0AAD9NSV3_RIDPI</name>
<organism evidence="3 4">
    <name type="scientific">Ridgeia piscesae</name>
    <name type="common">Tubeworm</name>
    <dbReference type="NCBI Taxonomy" id="27915"/>
    <lineage>
        <taxon>Eukaryota</taxon>
        <taxon>Metazoa</taxon>
        <taxon>Spiralia</taxon>
        <taxon>Lophotrochozoa</taxon>
        <taxon>Annelida</taxon>
        <taxon>Polychaeta</taxon>
        <taxon>Sedentaria</taxon>
        <taxon>Canalipalpata</taxon>
        <taxon>Sabellida</taxon>
        <taxon>Siboglinidae</taxon>
        <taxon>Ridgeia</taxon>
    </lineage>
</organism>
<accession>A0AAD9NSV3</accession>
<keyword evidence="1" id="KW-0472">Membrane</keyword>
<keyword evidence="1" id="KW-0812">Transmembrane</keyword>
<evidence type="ECO:0000313" key="3">
    <source>
        <dbReference type="EMBL" id="KAK2181537.1"/>
    </source>
</evidence>
<evidence type="ECO:0000259" key="2">
    <source>
        <dbReference type="Pfam" id="PF09004"/>
    </source>
</evidence>
<keyword evidence="1" id="KW-1133">Transmembrane helix</keyword>
<dbReference type="GO" id="GO:0008168">
    <property type="term" value="F:methyltransferase activity"/>
    <property type="evidence" value="ECO:0007669"/>
    <property type="project" value="InterPro"/>
</dbReference>
<gene>
    <name evidence="3" type="ORF">NP493_393g00013</name>
</gene>
<dbReference type="InterPro" id="IPR015095">
    <property type="entry name" value="AlkB_hom8_N"/>
</dbReference>